<feature type="compositionally biased region" description="Low complexity" evidence="3">
    <location>
        <begin position="539"/>
        <end position="551"/>
    </location>
</feature>
<keyword evidence="6" id="KW-1185">Reference proteome</keyword>
<accession>A0AAV1DEZ8</accession>
<dbReference type="PANTHER" id="PTHR13052:SF0">
    <property type="entry name" value="DNA-BINDING PROTEIN-LIKE"/>
    <property type="match status" value="1"/>
</dbReference>
<dbReference type="GO" id="GO:0031011">
    <property type="term" value="C:Ino80 complex"/>
    <property type="evidence" value="ECO:0007669"/>
    <property type="project" value="InterPro"/>
</dbReference>
<dbReference type="Proteomes" id="UP001161247">
    <property type="component" value="Chromosome 5"/>
</dbReference>
<feature type="region of interest" description="Disordered" evidence="3">
    <location>
        <begin position="1"/>
        <end position="58"/>
    </location>
</feature>
<feature type="region of interest" description="Disordered" evidence="3">
    <location>
        <begin position="1234"/>
        <end position="1339"/>
    </location>
</feature>
<feature type="compositionally biased region" description="Acidic residues" evidence="3">
    <location>
        <begin position="44"/>
        <end position="58"/>
    </location>
</feature>
<feature type="compositionally biased region" description="Basic and acidic residues" evidence="3">
    <location>
        <begin position="823"/>
        <end position="836"/>
    </location>
</feature>
<evidence type="ECO:0000259" key="4">
    <source>
        <dbReference type="PROSITE" id="PS51916"/>
    </source>
</evidence>
<evidence type="ECO:0000313" key="5">
    <source>
        <dbReference type="EMBL" id="CAI9105252.1"/>
    </source>
</evidence>
<dbReference type="InterPro" id="IPR057748">
    <property type="entry name" value="NFRKB_WH_2"/>
</dbReference>
<evidence type="ECO:0000256" key="3">
    <source>
        <dbReference type="SAM" id="MobiDB-lite"/>
    </source>
</evidence>
<feature type="compositionally biased region" description="Acidic residues" evidence="3">
    <location>
        <begin position="556"/>
        <end position="573"/>
    </location>
</feature>
<organism evidence="5 6">
    <name type="scientific">Oldenlandia corymbosa var. corymbosa</name>
    <dbReference type="NCBI Taxonomy" id="529605"/>
    <lineage>
        <taxon>Eukaryota</taxon>
        <taxon>Viridiplantae</taxon>
        <taxon>Streptophyta</taxon>
        <taxon>Embryophyta</taxon>
        <taxon>Tracheophyta</taxon>
        <taxon>Spermatophyta</taxon>
        <taxon>Magnoliopsida</taxon>
        <taxon>eudicotyledons</taxon>
        <taxon>Gunneridae</taxon>
        <taxon>Pentapetalae</taxon>
        <taxon>asterids</taxon>
        <taxon>lamiids</taxon>
        <taxon>Gentianales</taxon>
        <taxon>Rubiaceae</taxon>
        <taxon>Rubioideae</taxon>
        <taxon>Spermacoceae</taxon>
        <taxon>Hedyotis-Oldenlandia complex</taxon>
        <taxon>Oldenlandia</taxon>
    </lineage>
</organism>
<feature type="region of interest" description="Disordered" evidence="3">
    <location>
        <begin position="533"/>
        <end position="613"/>
    </location>
</feature>
<evidence type="ECO:0000256" key="1">
    <source>
        <dbReference type="ARBA" id="ARBA00004123"/>
    </source>
</evidence>
<dbReference type="CDD" id="cd21865">
    <property type="entry name" value="DEUBAD_NFRKB"/>
    <property type="match status" value="1"/>
</dbReference>
<evidence type="ECO:0000256" key="2">
    <source>
        <dbReference type="ARBA" id="ARBA00023242"/>
    </source>
</evidence>
<reference evidence="5" key="1">
    <citation type="submission" date="2023-03" db="EMBL/GenBank/DDBJ databases">
        <authorList>
            <person name="Julca I."/>
        </authorList>
    </citation>
    <scope>NUCLEOTIDE SEQUENCE</scope>
</reference>
<gene>
    <name evidence="5" type="ORF">OLC1_LOCUS13990</name>
</gene>
<name>A0AAV1DEZ8_OLDCO</name>
<dbReference type="Pfam" id="PF25793">
    <property type="entry name" value="WHD_2nd_NFRKB"/>
    <property type="match status" value="1"/>
</dbReference>
<evidence type="ECO:0000313" key="6">
    <source>
        <dbReference type="Proteomes" id="UP001161247"/>
    </source>
</evidence>
<keyword evidence="2" id="KW-0539">Nucleus</keyword>
<sequence length="1370" mass="152832">MAIEKNSCKVSRFDSEFSPYGRDGNTMASSEDEEFQRKNLSAVDTDDDEDDDFDDCDSGAGSDDVDLLEFGEAGEEFCQVGDQTCSIPVELYDLPGLRDILSVDVWNDVLTEEDRFSLTQFLPDMDQENFLRTLLELFSGSNLHFGNPIDKLFDMLKGGLCEPRVAMYRQGLNFFQRRQHYHLLRKYQNTMVSNLCQMKDAWLNCKGYSIEEKLQVLNIVRSEKSLMYEKMEELKSDSSEMEEPGDGMWRKKAKDRKLGPKLNRQSAYGMGSASDVHSLALKKTMESTKHGKQNKKGALKLGGSKAALTEEVAGGLPSVYSGTMPLSQHNRMSGYDPGASFRRGDQMLAPDDEGESMYEVPLHREQRTLRAGVSGRTGNLKVGKKHEALGNEAYFDNSMGVNMYGKNKAVNQLSDIKVLTSKPFNSRIPYVNDHSVQNFGNFMQHPAEDRMRYVKPKLALRGTEMGTVDVNDRFWLGEEQGGHFLAEQSSKYTDWNVKSKKRKSGRDSSELGISNGLYDMETQSKAMLQRVRETSLQNGGRAAAKYRGGRASPWNDETESDSSEQIDEDEDDNPLMRSKWAFPSGVSGGKLGRDSRKSKHGKKDAKDGMWTLDGSSQFSGPIPNFSEHQPMMKNGNPSWRAEQKGKMHDIGQIQASGSDLNERYFFESGRLTGGVDWQQIYQMGMSAHVLGDQTGRLQVPAFNALNLDKRKGEFYREYGVPQSGFQLDNDLDDDDSLLIKSLAGNAKVSARLGKKGQLVETHAGGQLERSSPQLIGCNSGGKKRKVKDEGVHVDEREDINYLLSDGQLQTEDADVSRKRGKRKAVDDTDALEKGGNEVSLVEKEVEEAEADTKPQKKPFILITPSFHTGFSFSIIHLLTAVRMAMTVPHAENSSEVGKPLDQSEVTANFKESEDIEQSICENHPNADVDVNASEAPSQPNGASLTVQEIVNRVKTNPGDPSILETQEPLQDLVRGVLKIFSSRTAPLGAKGWKPLVVYEKTNKSWSWIGPVIPTPPDLETPDELTSPDAWGLPHKMVVKLVDSFANWLKNGQETLQQIGSLPAPPSTLMEFNLDEKERFKDLRAQKSLATIGPSSEEVRSYFRKEEVLRYSIPDRAFAYTAFDGKKSIVAPLRRCGGKPTSKARDHFMLKRDRPPHVTILCLVRDAAARLPGSIGTRADVCSLIRDSQYIVEDVSDAQVNQVVSGALDRLHYERDPCVQFDGERKLWKYLHREREEEDFEDDGTSSTKKWKRQKKEANESGDQETVTVAALPENGEPSGLDLTSDLNTDPAVSMEEDNKPGDMLLHDAADDPENNVEISPGSVQGVDHDAPPMVWDPVGLNSMQENSLLCQENSTNDDFDDEIFCREPLA</sequence>
<dbReference type="InterPro" id="IPR024867">
    <property type="entry name" value="NFRKB"/>
</dbReference>
<dbReference type="InterPro" id="IPR044867">
    <property type="entry name" value="DEUBAD_dom"/>
</dbReference>
<feature type="compositionally biased region" description="Basic and acidic residues" evidence="3">
    <location>
        <begin position="1296"/>
        <end position="1309"/>
    </location>
</feature>
<dbReference type="EMBL" id="OX459122">
    <property type="protein sequence ID" value="CAI9105252.1"/>
    <property type="molecule type" value="Genomic_DNA"/>
</dbReference>
<dbReference type="PROSITE" id="PS51916">
    <property type="entry name" value="DEUBAD"/>
    <property type="match status" value="1"/>
</dbReference>
<comment type="subcellular location">
    <subcellularLocation>
        <location evidence="1">Nucleus</location>
    </subcellularLocation>
</comment>
<dbReference type="PANTHER" id="PTHR13052">
    <property type="entry name" value="NFRKB-RELATED"/>
    <property type="match status" value="1"/>
</dbReference>
<feature type="region of interest" description="Disordered" evidence="3">
    <location>
        <begin position="237"/>
        <end position="269"/>
    </location>
</feature>
<feature type="region of interest" description="Disordered" evidence="3">
    <location>
        <begin position="810"/>
        <end position="836"/>
    </location>
</feature>
<feature type="domain" description="DEUBAD" evidence="4">
    <location>
        <begin position="88"/>
        <end position="201"/>
    </location>
</feature>
<protein>
    <submittedName>
        <fullName evidence="5">OLC1v1004136C1</fullName>
    </submittedName>
</protein>
<proteinExistence type="predicted"/>